<dbReference type="EMBL" id="CP003050">
    <property type="protein sequence ID" value="AGB14787.1"/>
    <property type="molecule type" value="Genomic_DNA"/>
</dbReference>
<dbReference type="KEGG" id="hru:Halru_0135"/>
<dbReference type="Proteomes" id="UP000010846">
    <property type="component" value="Chromosome"/>
</dbReference>
<feature type="compositionally biased region" description="Basic and acidic residues" evidence="1">
    <location>
        <begin position="1016"/>
        <end position="1027"/>
    </location>
</feature>
<feature type="region of interest" description="Disordered" evidence="1">
    <location>
        <begin position="1012"/>
        <end position="1033"/>
    </location>
</feature>
<reference evidence="2" key="1">
    <citation type="submission" date="2011-09" db="EMBL/GenBank/DDBJ databases">
        <title>Complete sequence of Halovivax ruber XH-70.</title>
        <authorList>
            <consortium name="US DOE Joint Genome Institute"/>
            <person name="Lucas S."/>
            <person name="Han J."/>
            <person name="Lapidus A."/>
            <person name="Cheng J.-F."/>
            <person name="Goodwin L."/>
            <person name="Pitluck S."/>
            <person name="Peters L."/>
            <person name="Mikhailova N."/>
            <person name="Davenport K."/>
            <person name="Detter J.C."/>
            <person name="Han C."/>
            <person name="Tapia R."/>
            <person name="Land M."/>
            <person name="Hauser L."/>
            <person name="Kyrpides N."/>
            <person name="Ivanova N."/>
            <person name="Pagani I."/>
            <person name="Sproer C."/>
            <person name="Anderson I."/>
            <person name="Woyke T."/>
        </authorList>
    </citation>
    <scope>NUCLEOTIDE SEQUENCE</scope>
    <source>
        <strain evidence="2">XH-70</strain>
    </source>
</reference>
<accession>L0IA39</accession>
<dbReference type="GeneID" id="14377675"/>
<dbReference type="eggNOG" id="arCOG10307">
    <property type="taxonomic scope" value="Archaea"/>
</dbReference>
<dbReference type="OrthoDB" id="148404at2157"/>
<sequence>MSQGPRLGDRDQEAVFETLLERADAYTEAWDPRTPDAGRALVRIFSQFEADLRTRLAEVPEKHRLAFLDALDFDRRPPQAARVPLTFRVSTDLDRNVAIPAGTQAVAETGSGEPQVFELPQEGGFEATGARLADLVAVDPSTDRIVAHDELVDGDGPVTLFDGENRQAHVLYLGSDAALTLDAGSSFTLSLTAVDDADRVFDAVEWEYYGVDPDGDEGWHPLTESTEGEWADEDVGVERLQERLQSRSATSDRFEATDSRHAARTFRLPGSTVEHTVAGTTSRWIRCRRREASRSLSATIRSLAIHVGCPDGREPDQLLSNDVPLSPAETLRPFGRMPHPPATFYVSCEEAFTKPGGVVELEFVPPSAGDDATSATDVTEADNDTGLVAGGVVVGPPHLSWEYWNGDGWTRLTSVTDETDALTTGGRVSFDVPDDIEPTTVSGHENVWIRSRLVSGSYGHPQFDVTDDGERGRRVSDADEPVFEELVVHYDRGERPFEAVFRHNNASYSEDLASRDDSFAAFRDLADETQTVYVGFDEPLRDGPLSLFVPVEDAPYPPSFDTAVQWEYCPDPASGEWEPLDVVDRTAGLTERGMVTFTLPTPTRPLSLFGRERHWIRARVTKDEFDLAAASMATASTSPASDEVTATLDRTAPPPVLDGLYSNTGWAYNTTTIEDEILGSSDGSHEQSFGCSHAPLIDVDVWVDERATLSAGERRRLRETRPADVDPEYDARGECSAFWVRWQAVEDFLDSGPMDRHYVPNRTLGVIQFGDGDAGAIPPSGTDNVRATFTTGGGRDGTVEAGAVTTLNSSIALVESVTNPMAADGGADTESTATLVSRATNRLKHRGRAVTPSDYEQVAMATFPELAVVSCDPSLDRRAGESRVTVLIVPQTEREKPVPSVALKHRVREALYDRAPASVAADDGADIVVRGPGYCEVSVEATVRATGVKSVSQLKRTISSRLDAYLHPLSGNDGQGWPFGELPEPQVLADIVADVDAVADVLAFDVTLSGPGDSRTLSRHDEHRPLPRDTLPCSGSHDLTVTMEVDR</sequence>
<name>L0IA39_HALRX</name>
<protein>
    <submittedName>
        <fullName evidence="2">Putative phage Mu protein gp47-like protein</fullName>
    </submittedName>
</protein>
<proteinExistence type="predicted"/>
<dbReference type="HOGENOM" id="CLU_007726_0_0_2"/>
<dbReference type="STRING" id="797302.Halru_0135"/>
<evidence type="ECO:0000313" key="3">
    <source>
        <dbReference type="Proteomes" id="UP000010846"/>
    </source>
</evidence>
<evidence type="ECO:0000256" key="1">
    <source>
        <dbReference type="SAM" id="MobiDB-lite"/>
    </source>
</evidence>
<dbReference type="AlphaFoldDB" id="L0IA39"/>
<keyword evidence="3" id="KW-1185">Reference proteome</keyword>
<evidence type="ECO:0000313" key="2">
    <source>
        <dbReference type="EMBL" id="AGB14787.1"/>
    </source>
</evidence>
<dbReference type="RefSeq" id="WP_015299487.1">
    <property type="nucleotide sequence ID" value="NC_019964.1"/>
</dbReference>
<organism evidence="2 3">
    <name type="scientific">Halovivax ruber (strain DSM 18193 / JCM 13892 / XH-70)</name>
    <dbReference type="NCBI Taxonomy" id="797302"/>
    <lineage>
        <taxon>Archaea</taxon>
        <taxon>Methanobacteriati</taxon>
        <taxon>Methanobacteriota</taxon>
        <taxon>Stenosarchaea group</taxon>
        <taxon>Halobacteria</taxon>
        <taxon>Halobacteriales</taxon>
        <taxon>Natrialbaceae</taxon>
        <taxon>Halovivax</taxon>
    </lineage>
</organism>
<gene>
    <name evidence="2" type="ordered locus">Halru_0135</name>
</gene>